<dbReference type="PROSITE" id="PS51257">
    <property type="entry name" value="PROKAR_LIPOPROTEIN"/>
    <property type="match status" value="1"/>
</dbReference>
<gene>
    <name evidence="2" type="ORF">ACFS6H_18495</name>
</gene>
<name>A0ABW6AAK2_9BACT</name>
<keyword evidence="3" id="KW-1185">Reference proteome</keyword>
<evidence type="ECO:0000313" key="2">
    <source>
        <dbReference type="EMBL" id="MFD2921716.1"/>
    </source>
</evidence>
<keyword evidence="1" id="KW-0732">Signal</keyword>
<comment type="caution">
    <text evidence="2">The sequence shown here is derived from an EMBL/GenBank/DDBJ whole genome shotgun (WGS) entry which is preliminary data.</text>
</comment>
<evidence type="ECO:0008006" key="4">
    <source>
        <dbReference type="Google" id="ProtNLM"/>
    </source>
</evidence>
<evidence type="ECO:0000313" key="3">
    <source>
        <dbReference type="Proteomes" id="UP001597511"/>
    </source>
</evidence>
<dbReference type="EMBL" id="JBHUOZ010000003">
    <property type="protein sequence ID" value="MFD2921716.1"/>
    <property type="molecule type" value="Genomic_DNA"/>
</dbReference>
<feature type="signal peptide" evidence="1">
    <location>
        <begin position="1"/>
        <end position="30"/>
    </location>
</feature>
<organism evidence="2 3">
    <name type="scientific">Terrimonas rubra</name>
    <dbReference type="NCBI Taxonomy" id="1035890"/>
    <lineage>
        <taxon>Bacteria</taxon>
        <taxon>Pseudomonadati</taxon>
        <taxon>Bacteroidota</taxon>
        <taxon>Chitinophagia</taxon>
        <taxon>Chitinophagales</taxon>
        <taxon>Chitinophagaceae</taxon>
        <taxon>Terrimonas</taxon>
    </lineage>
</organism>
<evidence type="ECO:0000256" key="1">
    <source>
        <dbReference type="SAM" id="SignalP"/>
    </source>
</evidence>
<protein>
    <recommendedName>
        <fullName evidence="4">Lipoprotein</fullName>
    </recommendedName>
</protein>
<feature type="chain" id="PRO_5045340578" description="Lipoprotein" evidence="1">
    <location>
        <begin position="31"/>
        <end position="105"/>
    </location>
</feature>
<reference evidence="3" key="1">
    <citation type="journal article" date="2019" name="Int. J. Syst. Evol. Microbiol.">
        <title>The Global Catalogue of Microorganisms (GCM) 10K type strain sequencing project: providing services to taxonomists for standard genome sequencing and annotation.</title>
        <authorList>
            <consortium name="The Broad Institute Genomics Platform"/>
            <consortium name="The Broad Institute Genome Sequencing Center for Infectious Disease"/>
            <person name="Wu L."/>
            <person name="Ma J."/>
        </authorList>
    </citation>
    <scope>NUCLEOTIDE SEQUENCE [LARGE SCALE GENOMIC DNA]</scope>
    <source>
        <strain evidence="3">KCTC 23299</strain>
    </source>
</reference>
<dbReference type="Proteomes" id="UP001597511">
    <property type="component" value="Unassembled WGS sequence"/>
</dbReference>
<proteinExistence type="predicted"/>
<accession>A0ABW6AAK2</accession>
<sequence>MKKYALFTSAALIMLVVFFSACRSSRTVYAPPPPPRPSVSLIINTPGPGYVLVRQPRGRSYYRSPQGYIYRPGPGNRYYIDSRYVTRNYHHHQQYHDWKRYHRRR</sequence>
<dbReference type="RefSeq" id="WP_386102568.1">
    <property type="nucleotide sequence ID" value="NZ_JBHUOZ010000003.1"/>
</dbReference>